<accession>A0A3N6NBT7</accession>
<evidence type="ECO:0000256" key="2">
    <source>
        <dbReference type="RuleBase" id="RU003707"/>
    </source>
</evidence>
<evidence type="ECO:0000256" key="1">
    <source>
        <dbReference type="ARBA" id="ARBA00005254"/>
    </source>
</evidence>
<dbReference type="AlphaFoldDB" id="A0A3N6NBT7"/>
<dbReference type="InterPro" id="IPR018376">
    <property type="entry name" value="Enoyl-CoA_hyd/isom_CS"/>
</dbReference>
<dbReference type="SUPFAM" id="SSF52096">
    <property type="entry name" value="ClpP/crotonase"/>
    <property type="match status" value="1"/>
</dbReference>
<organism evidence="3 4">
    <name type="scientific">Paraburkholderia dinghuensis</name>
    <dbReference type="NCBI Taxonomy" id="2305225"/>
    <lineage>
        <taxon>Bacteria</taxon>
        <taxon>Pseudomonadati</taxon>
        <taxon>Pseudomonadota</taxon>
        <taxon>Betaproteobacteria</taxon>
        <taxon>Burkholderiales</taxon>
        <taxon>Burkholderiaceae</taxon>
        <taxon>Paraburkholderia</taxon>
    </lineage>
</organism>
<dbReference type="EMBL" id="RQIS01000007">
    <property type="protein sequence ID" value="RQH06392.1"/>
    <property type="molecule type" value="Genomic_DNA"/>
</dbReference>
<reference evidence="3 4" key="1">
    <citation type="submission" date="2018-11" db="EMBL/GenBank/DDBJ databases">
        <title>Paraburkholderia sp. DHOA04, isolated from soil.</title>
        <authorList>
            <person name="Gao Z.-H."/>
            <person name="Qiu L.-H."/>
            <person name="Fu J.-C."/>
        </authorList>
    </citation>
    <scope>NUCLEOTIDE SEQUENCE [LARGE SCALE GENOMIC DNA]</scope>
    <source>
        <strain evidence="3 4">DHOA04</strain>
    </source>
</reference>
<dbReference type="Gene3D" id="1.10.12.10">
    <property type="entry name" value="Lyase 2-enoyl-coa Hydratase, Chain A, domain 2"/>
    <property type="match status" value="1"/>
</dbReference>
<dbReference type="OrthoDB" id="9807606at2"/>
<dbReference type="NCBIfam" id="NF006013">
    <property type="entry name" value="PRK08150.1"/>
    <property type="match status" value="1"/>
</dbReference>
<dbReference type="PANTHER" id="PTHR43802:SF1">
    <property type="entry name" value="IP11341P-RELATED"/>
    <property type="match status" value="1"/>
</dbReference>
<dbReference type="InterPro" id="IPR001753">
    <property type="entry name" value="Enoyl-CoA_hydra/iso"/>
</dbReference>
<comment type="similarity">
    <text evidence="1 2">Belongs to the enoyl-CoA hydratase/isomerase family.</text>
</comment>
<dbReference type="InterPro" id="IPR014748">
    <property type="entry name" value="Enoyl-CoA_hydra_C"/>
</dbReference>
<name>A0A3N6NBT7_9BURK</name>
<dbReference type="RefSeq" id="WP_124151070.1">
    <property type="nucleotide sequence ID" value="NZ_RQIS01000007.1"/>
</dbReference>
<dbReference type="GO" id="GO:0003824">
    <property type="term" value="F:catalytic activity"/>
    <property type="evidence" value="ECO:0007669"/>
    <property type="project" value="InterPro"/>
</dbReference>
<dbReference type="PROSITE" id="PS00166">
    <property type="entry name" value="ENOYL_COA_HYDRATASE"/>
    <property type="match status" value="1"/>
</dbReference>
<dbReference type="CDD" id="cd06558">
    <property type="entry name" value="crotonase-like"/>
    <property type="match status" value="1"/>
</dbReference>
<dbReference type="InterPro" id="IPR029045">
    <property type="entry name" value="ClpP/crotonase-like_dom_sf"/>
</dbReference>
<proteinExistence type="inferred from homology"/>
<keyword evidence="4" id="KW-1185">Reference proteome</keyword>
<comment type="caution">
    <text evidence="3">The sequence shown here is derived from an EMBL/GenBank/DDBJ whole genome shotgun (WGS) entry which is preliminary data.</text>
</comment>
<dbReference type="Proteomes" id="UP000272778">
    <property type="component" value="Unassembled WGS sequence"/>
</dbReference>
<dbReference type="Pfam" id="PF00378">
    <property type="entry name" value="ECH_1"/>
    <property type="match status" value="1"/>
</dbReference>
<dbReference type="PANTHER" id="PTHR43802">
    <property type="entry name" value="ENOYL-COA HYDRATASE"/>
    <property type="match status" value="1"/>
</dbReference>
<gene>
    <name evidence="3" type="ORF">D1Y85_10905</name>
</gene>
<dbReference type="Gene3D" id="3.90.226.10">
    <property type="entry name" value="2-enoyl-CoA Hydratase, Chain A, domain 1"/>
    <property type="match status" value="1"/>
</dbReference>
<sequence length="260" mass="28060">MSDTLVTYELDGAVAMIGLNRPDKRNAINEDVIAQLRDAVNRAGDEAMCGVIFGHGGNFSAGLDLREALSRATGQTAPPKKRRRHSWHEVFDIIARGPIPFVAALHGAVVGGGLELATAAHVRVGDTTCFFGLPEGQRGIFVGGGGSVRIQRVVGYTVMADMMLTGRLLNAEEGQREHIITYVTPEGGALAKAKEIAAKIAQNVPDTNWRITNLLPRVNDLSHEDGLFLEYMSSNMMRSPETAARLQNFVDGNAKLVKPE</sequence>
<evidence type="ECO:0000313" key="3">
    <source>
        <dbReference type="EMBL" id="RQH06392.1"/>
    </source>
</evidence>
<evidence type="ECO:0000313" key="4">
    <source>
        <dbReference type="Proteomes" id="UP000272778"/>
    </source>
</evidence>
<protein>
    <submittedName>
        <fullName evidence="3">Crotonase/enoyl-CoA hydratase family protein</fullName>
    </submittedName>
</protein>